<evidence type="ECO:0000313" key="2">
    <source>
        <dbReference type="Proteomes" id="UP001165960"/>
    </source>
</evidence>
<evidence type="ECO:0000313" key="1">
    <source>
        <dbReference type="EMBL" id="KAJ9058439.1"/>
    </source>
</evidence>
<sequence length="232" mass="26653">MNLWFNQVIPYLILVLFYLQSTSHGSAPHTLQPQETADQPPEFHHPPGVPYSPVHFTKYPPNPAYLEFTLEETLIYDPEARTRETETVYREGHKITIPPLLFCNKYNHLPVYLVPMTLLLTLRPKRLQESIAANESTSTQIFRMMYITLTGLIDSMVPASGLWALLGKLLSYIVKLAPILWWALPARPAGRLPASSQEPPTGWIPESDRNKKYFLCQVYTSKKYIKINKEIN</sequence>
<dbReference type="Proteomes" id="UP001165960">
    <property type="component" value="Unassembled WGS sequence"/>
</dbReference>
<accession>A0ACC2S814</accession>
<reference evidence="1" key="1">
    <citation type="submission" date="2022-04" db="EMBL/GenBank/DDBJ databases">
        <title>Genome of the entomopathogenic fungus Entomophthora muscae.</title>
        <authorList>
            <person name="Elya C."/>
            <person name="Lovett B.R."/>
            <person name="Lee E."/>
            <person name="Macias A.M."/>
            <person name="Hajek A.E."/>
            <person name="De Bivort B.L."/>
            <person name="Kasson M.T."/>
            <person name="De Fine Licht H.H."/>
            <person name="Stajich J.E."/>
        </authorList>
    </citation>
    <scope>NUCLEOTIDE SEQUENCE</scope>
    <source>
        <strain evidence="1">Berkeley</strain>
    </source>
</reference>
<gene>
    <name evidence="1" type="ORF">DSO57_1012239</name>
</gene>
<keyword evidence="2" id="KW-1185">Reference proteome</keyword>
<name>A0ACC2S814_9FUNG</name>
<organism evidence="1 2">
    <name type="scientific">Entomophthora muscae</name>
    <dbReference type="NCBI Taxonomy" id="34485"/>
    <lineage>
        <taxon>Eukaryota</taxon>
        <taxon>Fungi</taxon>
        <taxon>Fungi incertae sedis</taxon>
        <taxon>Zoopagomycota</taxon>
        <taxon>Entomophthoromycotina</taxon>
        <taxon>Entomophthoromycetes</taxon>
        <taxon>Entomophthorales</taxon>
        <taxon>Entomophthoraceae</taxon>
        <taxon>Entomophthora</taxon>
    </lineage>
</organism>
<protein>
    <submittedName>
        <fullName evidence="1">Uncharacterized protein</fullName>
    </submittedName>
</protein>
<proteinExistence type="predicted"/>
<dbReference type="EMBL" id="QTSX02005723">
    <property type="protein sequence ID" value="KAJ9058439.1"/>
    <property type="molecule type" value="Genomic_DNA"/>
</dbReference>
<comment type="caution">
    <text evidence="1">The sequence shown here is derived from an EMBL/GenBank/DDBJ whole genome shotgun (WGS) entry which is preliminary data.</text>
</comment>